<gene>
    <name evidence="2" type="ORF">N0F65_002981</name>
</gene>
<organism evidence="2 3">
    <name type="scientific">Lagenidium giganteum</name>
    <dbReference type="NCBI Taxonomy" id="4803"/>
    <lineage>
        <taxon>Eukaryota</taxon>
        <taxon>Sar</taxon>
        <taxon>Stramenopiles</taxon>
        <taxon>Oomycota</taxon>
        <taxon>Peronosporomycetes</taxon>
        <taxon>Pythiales</taxon>
        <taxon>Pythiaceae</taxon>
    </lineage>
</organism>
<dbReference type="PANTHER" id="PTHR40866:SF1">
    <property type="entry name" value="BED-TYPE DOMAIN-CONTAINING PROTEIN"/>
    <property type="match status" value="1"/>
</dbReference>
<evidence type="ECO:0000313" key="3">
    <source>
        <dbReference type="Proteomes" id="UP001146120"/>
    </source>
</evidence>
<sequence length="166" mass="18801">MADVRHLFDGIIAWKAEFAGYLADNADIVHSVSFERACVTVQEGERLNDEEQEVLRPLLCDDVSWTSDDAYEGSFADAILAARSERQRRRNCERYGLVRSVPPTSNICERLFSLVKGTYSTHRHRLTPKTVEALFFLKLNRDHWGPATVADAISVRQTDTIEDSSP</sequence>
<reference evidence="2" key="1">
    <citation type="submission" date="2022-11" db="EMBL/GenBank/DDBJ databases">
        <authorList>
            <person name="Morgan W.R."/>
            <person name="Tartar A."/>
        </authorList>
    </citation>
    <scope>NUCLEOTIDE SEQUENCE</scope>
    <source>
        <strain evidence="2">ARSEF 373</strain>
    </source>
</reference>
<dbReference type="SUPFAM" id="SSF53098">
    <property type="entry name" value="Ribonuclease H-like"/>
    <property type="match status" value="1"/>
</dbReference>
<protein>
    <recommendedName>
        <fullName evidence="1">HAT C-terminal dimerisation domain-containing protein</fullName>
    </recommendedName>
</protein>
<keyword evidence="3" id="KW-1185">Reference proteome</keyword>
<proteinExistence type="predicted"/>
<dbReference type="GO" id="GO:0046983">
    <property type="term" value="F:protein dimerization activity"/>
    <property type="evidence" value="ECO:0007669"/>
    <property type="project" value="InterPro"/>
</dbReference>
<feature type="domain" description="HAT C-terminal dimerisation" evidence="1">
    <location>
        <begin position="100"/>
        <end position="138"/>
    </location>
</feature>
<dbReference type="AlphaFoldDB" id="A0AAV2YKI0"/>
<evidence type="ECO:0000313" key="2">
    <source>
        <dbReference type="EMBL" id="DAZ95087.1"/>
    </source>
</evidence>
<dbReference type="PANTHER" id="PTHR40866">
    <property type="entry name" value="BED-TYPE DOMAIN-CONTAINING PROTEIN"/>
    <property type="match status" value="1"/>
</dbReference>
<comment type="caution">
    <text evidence="2">The sequence shown here is derived from an EMBL/GenBank/DDBJ whole genome shotgun (WGS) entry which is preliminary data.</text>
</comment>
<dbReference type="InterPro" id="IPR008906">
    <property type="entry name" value="HATC_C_dom"/>
</dbReference>
<dbReference type="EMBL" id="DAKRPA010000219">
    <property type="protein sequence ID" value="DAZ95087.1"/>
    <property type="molecule type" value="Genomic_DNA"/>
</dbReference>
<dbReference type="Proteomes" id="UP001146120">
    <property type="component" value="Unassembled WGS sequence"/>
</dbReference>
<name>A0AAV2YKI0_9STRA</name>
<dbReference type="Pfam" id="PF05699">
    <property type="entry name" value="Dimer_Tnp_hAT"/>
    <property type="match status" value="1"/>
</dbReference>
<evidence type="ECO:0000259" key="1">
    <source>
        <dbReference type="Pfam" id="PF05699"/>
    </source>
</evidence>
<accession>A0AAV2YKI0</accession>
<reference evidence="2" key="2">
    <citation type="journal article" date="2023" name="Microbiol Resour">
        <title>Decontamination and Annotation of the Draft Genome Sequence of the Oomycete Lagenidium giganteum ARSEF 373.</title>
        <authorList>
            <person name="Morgan W.R."/>
            <person name="Tartar A."/>
        </authorList>
    </citation>
    <scope>NUCLEOTIDE SEQUENCE</scope>
    <source>
        <strain evidence="2">ARSEF 373</strain>
    </source>
</reference>
<dbReference type="InterPro" id="IPR012337">
    <property type="entry name" value="RNaseH-like_sf"/>
</dbReference>